<keyword evidence="1" id="KW-0472">Membrane</keyword>
<feature type="transmembrane region" description="Helical" evidence="1">
    <location>
        <begin position="224"/>
        <end position="244"/>
    </location>
</feature>
<sequence>MTEADWLIALALAISLAAVHFSAFRVSTLPSKTQDVLASVGGGAAIAYIFMHLMPELAVGGRALSELDIIKFTPTPITETGLFLTAMIGMVIFFILDVRTEEGRLSTKIGFRVHMASFASGSVIYGYTLPSLVTTGWSYAILFTAVLAGHLLLADRALARAHPAQFAHETRWIGIASVGAGFGAAYLLPPANDFILAIVTAFLGGSLLMTTFREELPAASRTRIPWFLLGLVVMSGLLIISLAVGKHR</sequence>
<evidence type="ECO:0000256" key="1">
    <source>
        <dbReference type="SAM" id="Phobius"/>
    </source>
</evidence>
<organism evidence="2 3">
    <name type="scientific">Zwartia hollandica</name>
    <dbReference type="NCBI Taxonomy" id="324606"/>
    <lineage>
        <taxon>Bacteria</taxon>
        <taxon>Pseudomonadati</taxon>
        <taxon>Pseudomonadota</taxon>
        <taxon>Betaproteobacteria</taxon>
        <taxon>Burkholderiales</taxon>
        <taxon>Alcaligenaceae</taxon>
        <taxon>Zwartia</taxon>
    </lineage>
</organism>
<feature type="transmembrane region" description="Helical" evidence="1">
    <location>
        <begin position="75"/>
        <end position="97"/>
    </location>
</feature>
<comment type="caution">
    <text evidence="2">The sequence shown here is derived from an EMBL/GenBank/DDBJ whole genome shotgun (WGS) entry which is preliminary data.</text>
</comment>
<evidence type="ECO:0000313" key="2">
    <source>
        <dbReference type="EMBL" id="MBZ1350317.1"/>
    </source>
</evidence>
<keyword evidence="3" id="KW-1185">Reference proteome</keyword>
<proteinExistence type="predicted"/>
<feature type="transmembrane region" description="Helical" evidence="1">
    <location>
        <begin position="194"/>
        <end position="212"/>
    </location>
</feature>
<keyword evidence="1" id="KW-1133">Transmembrane helix</keyword>
<feature type="transmembrane region" description="Helical" evidence="1">
    <location>
        <begin position="36"/>
        <end position="55"/>
    </location>
</feature>
<keyword evidence="1" id="KW-0812">Transmembrane</keyword>
<dbReference type="Proteomes" id="UP000739565">
    <property type="component" value="Unassembled WGS sequence"/>
</dbReference>
<name>A0A953T4Y3_9BURK</name>
<feature type="transmembrane region" description="Helical" evidence="1">
    <location>
        <begin position="109"/>
        <end position="127"/>
    </location>
</feature>
<gene>
    <name evidence="2" type="ORF">KZZ10_06620</name>
</gene>
<feature type="transmembrane region" description="Helical" evidence="1">
    <location>
        <begin position="6"/>
        <end position="24"/>
    </location>
</feature>
<dbReference type="RefSeq" id="WP_259660698.1">
    <property type="nucleotide sequence ID" value="NZ_JAHXRI010000006.1"/>
</dbReference>
<protein>
    <recommendedName>
        <fullName evidence="4">Divalent heavy-metal cations transporter</fullName>
    </recommendedName>
</protein>
<reference evidence="2" key="1">
    <citation type="submission" date="2021-07" db="EMBL/GenBank/DDBJ databases">
        <title>New genus and species of the family Alcaligenaceae.</title>
        <authorList>
            <person name="Hahn M.W."/>
        </authorList>
    </citation>
    <scope>NUCLEOTIDE SEQUENCE</scope>
    <source>
        <strain evidence="2">LF4-65</strain>
    </source>
</reference>
<dbReference type="AlphaFoldDB" id="A0A953T4Y3"/>
<dbReference type="EMBL" id="JAHXRI010000006">
    <property type="protein sequence ID" value="MBZ1350317.1"/>
    <property type="molecule type" value="Genomic_DNA"/>
</dbReference>
<feature type="transmembrane region" description="Helical" evidence="1">
    <location>
        <begin position="139"/>
        <end position="158"/>
    </location>
</feature>
<accession>A0A953T4Y3</accession>
<evidence type="ECO:0000313" key="3">
    <source>
        <dbReference type="Proteomes" id="UP000739565"/>
    </source>
</evidence>
<evidence type="ECO:0008006" key="4">
    <source>
        <dbReference type="Google" id="ProtNLM"/>
    </source>
</evidence>